<feature type="transmembrane region" description="Helical" evidence="7">
    <location>
        <begin position="96"/>
        <end position="124"/>
    </location>
</feature>
<protein>
    <submittedName>
        <fullName evidence="8">Granulocyte colony-stimulating factor signaling pathway</fullName>
    </submittedName>
</protein>
<evidence type="ECO:0000313" key="8">
    <source>
        <dbReference type="EMBL" id="KAJ7363599.1"/>
    </source>
</evidence>
<dbReference type="InterPro" id="IPR009787">
    <property type="entry name" value="Jagunal"/>
</dbReference>
<dbReference type="GO" id="GO:0007029">
    <property type="term" value="P:endoplasmic reticulum organization"/>
    <property type="evidence" value="ECO:0007669"/>
    <property type="project" value="InterPro"/>
</dbReference>
<evidence type="ECO:0000313" key="9">
    <source>
        <dbReference type="Proteomes" id="UP001163046"/>
    </source>
</evidence>
<dbReference type="GO" id="GO:0016192">
    <property type="term" value="P:vesicle-mediated transport"/>
    <property type="evidence" value="ECO:0007669"/>
    <property type="project" value="TreeGrafter"/>
</dbReference>
<evidence type="ECO:0000256" key="2">
    <source>
        <dbReference type="ARBA" id="ARBA00008462"/>
    </source>
</evidence>
<gene>
    <name evidence="8" type="primary">JAGN1</name>
    <name evidence="8" type="ORF">OS493_009759</name>
</gene>
<dbReference type="PANTHER" id="PTHR20955">
    <property type="entry name" value="PROTEIN JAGUNAL HOMOLOG 1"/>
    <property type="match status" value="1"/>
</dbReference>
<keyword evidence="9" id="KW-1185">Reference proteome</keyword>
<keyword evidence="3 7" id="KW-0812">Transmembrane</keyword>
<evidence type="ECO:0000256" key="1">
    <source>
        <dbReference type="ARBA" id="ARBA00004477"/>
    </source>
</evidence>
<keyword evidence="4" id="KW-0256">Endoplasmic reticulum</keyword>
<evidence type="ECO:0000256" key="4">
    <source>
        <dbReference type="ARBA" id="ARBA00022824"/>
    </source>
</evidence>
<dbReference type="Pfam" id="PF07086">
    <property type="entry name" value="Jagunal"/>
    <property type="match status" value="1"/>
</dbReference>
<dbReference type="OrthoDB" id="8914197at2759"/>
<reference evidence="8" key="1">
    <citation type="submission" date="2023-01" db="EMBL/GenBank/DDBJ databases">
        <title>Genome assembly of the deep-sea coral Lophelia pertusa.</title>
        <authorList>
            <person name="Herrera S."/>
            <person name="Cordes E."/>
        </authorList>
    </citation>
    <scope>NUCLEOTIDE SEQUENCE</scope>
    <source>
        <strain evidence="8">USNM1676648</strain>
        <tissue evidence="8">Polyp</tissue>
    </source>
</reference>
<evidence type="ECO:0000256" key="3">
    <source>
        <dbReference type="ARBA" id="ARBA00022692"/>
    </source>
</evidence>
<comment type="caution">
    <text evidence="8">The sequence shown here is derived from an EMBL/GenBank/DDBJ whole genome shotgun (WGS) entry which is preliminary data.</text>
</comment>
<keyword evidence="6 7" id="KW-0472">Membrane</keyword>
<feature type="transmembrane region" description="Helical" evidence="7">
    <location>
        <begin position="72"/>
        <end position="89"/>
    </location>
</feature>
<proteinExistence type="inferred from homology"/>
<dbReference type="AlphaFoldDB" id="A0A9W9YSM4"/>
<organism evidence="8 9">
    <name type="scientific">Desmophyllum pertusum</name>
    <dbReference type="NCBI Taxonomy" id="174260"/>
    <lineage>
        <taxon>Eukaryota</taxon>
        <taxon>Metazoa</taxon>
        <taxon>Cnidaria</taxon>
        <taxon>Anthozoa</taxon>
        <taxon>Hexacorallia</taxon>
        <taxon>Scleractinia</taxon>
        <taxon>Caryophylliina</taxon>
        <taxon>Caryophylliidae</taxon>
        <taxon>Desmophyllum</taxon>
    </lineage>
</organism>
<evidence type="ECO:0000256" key="7">
    <source>
        <dbReference type="SAM" id="Phobius"/>
    </source>
</evidence>
<dbReference type="PANTHER" id="PTHR20955:SF1">
    <property type="entry name" value="PROTEIN JAGUNAL HOMOLOG 1"/>
    <property type="match status" value="1"/>
</dbReference>
<keyword evidence="5 7" id="KW-1133">Transmembrane helix</keyword>
<name>A0A9W9YSM4_9CNID</name>
<accession>A0A9W9YSM4</accession>
<evidence type="ECO:0000256" key="6">
    <source>
        <dbReference type="ARBA" id="ARBA00023136"/>
    </source>
</evidence>
<dbReference type="Proteomes" id="UP001163046">
    <property type="component" value="Unassembled WGS sequence"/>
</dbReference>
<evidence type="ECO:0000256" key="5">
    <source>
        <dbReference type="ARBA" id="ARBA00022989"/>
    </source>
</evidence>
<sequence length="177" mass="19313">MASRDGPRAVGTDGSDFSHRQRVASHYKESVQWKGKLKACLCFHLVLIAVVGGWILAAYSGVVKAHPQPWELAWLLSTVPTVVGLASLPKNNIKQLYVYAFGTLVIGVGPLVYGACVMIQDIFFNISQGRAPATLQWQNAPMKMASSAFIIQFHGISLYYANKLIGAWSSKGEKKTS</sequence>
<comment type="similarity">
    <text evidence="2">Belongs to the jagunal family.</text>
</comment>
<comment type="subcellular location">
    <subcellularLocation>
        <location evidence="1">Endoplasmic reticulum membrane</location>
        <topology evidence="1">Multi-pass membrane protein</topology>
    </subcellularLocation>
</comment>
<dbReference type="EMBL" id="MU827305">
    <property type="protein sequence ID" value="KAJ7363599.1"/>
    <property type="molecule type" value="Genomic_DNA"/>
</dbReference>
<feature type="transmembrane region" description="Helical" evidence="7">
    <location>
        <begin position="39"/>
        <end position="60"/>
    </location>
</feature>
<dbReference type="GO" id="GO:0005789">
    <property type="term" value="C:endoplasmic reticulum membrane"/>
    <property type="evidence" value="ECO:0007669"/>
    <property type="project" value="UniProtKB-SubCell"/>
</dbReference>